<dbReference type="Pfam" id="PF03817">
    <property type="entry name" value="MadL"/>
    <property type="match status" value="1"/>
</dbReference>
<dbReference type="AlphaFoldDB" id="A0A560DZ59"/>
<keyword evidence="4" id="KW-1185">Reference proteome</keyword>
<organism evidence="3 4">
    <name type="scientific">Bradyrhizobium stylosanthis</name>
    <dbReference type="NCBI Taxonomy" id="1803665"/>
    <lineage>
        <taxon>Bacteria</taxon>
        <taxon>Pseudomonadati</taxon>
        <taxon>Pseudomonadota</taxon>
        <taxon>Alphaproteobacteria</taxon>
        <taxon>Hyphomicrobiales</taxon>
        <taxon>Nitrobacteraceae</taxon>
        <taxon>Bradyrhizobium</taxon>
    </lineage>
</organism>
<feature type="region of interest" description="Disordered" evidence="1">
    <location>
        <begin position="1"/>
        <end position="22"/>
    </location>
</feature>
<proteinExistence type="predicted"/>
<keyword evidence="2" id="KW-0812">Transmembrane</keyword>
<dbReference type="InterPro" id="IPR004690">
    <property type="entry name" value="Maln_transptMadL"/>
</dbReference>
<accession>A0A560DZ59</accession>
<feature type="transmembrane region" description="Helical" evidence="2">
    <location>
        <begin position="81"/>
        <end position="100"/>
    </location>
</feature>
<evidence type="ECO:0000313" key="3">
    <source>
        <dbReference type="EMBL" id="TWB02377.1"/>
    </source>
</evidence>
<feature type="compositionally biased region" description="Basic residues" evidence="1">
    <location>
        <begin position="12"/>
        <end position="22"/>
    </location>
</feature>
<reference evidence="3 4" key="1">
    <citation type="submission" date="2019-06" db="EMBL/GenBank/DDBJ databases">
        <title>Genomic Encyclopedia of Type Strains, Phase IV (KMG-V): Genome sequencing to study the core and pangenomes of soil and plant-associated prokaryotes.</title>
        <authorList>
            <person name="Whitman W."/>
        </authorList>
    </citation>
    <scope>NUCLEOTIDE SEQUENCE [LARGE SCALE GENOMIC DNA]</scope>
    <source>
        <strain evidence="3 4">BR 510</strain>
    </source>
</reference>
<evidence type="ECO:0000256" key="2">
    <source>
        <dbReference type="SAM" id="Phobius"/>
    </source>
</evidence>
<feature type="transmembrane region" description="Helical" evidence="2">
    <location>
        <begin position="112"/>
        <end position="131"/>
    </location>
</feature>
<protein>
    <submittedName>
        <fullName evidence="3">Malonate transporter MadL subunit</fullName>
    </submittedName>
</protein>
<name>A0A560DZ59_9BRAD</name>
<dbReference type="GO" id="GO:0016020">
    <property type="term" value="C:membrane"/>
    <property type="evidence" value="ECO:0007669"/>
    <property type="project" value="InterPro"/>
</dbReference>
<evidence type="ECO:0000313" key="4">
    <source>
        <dbReference type="Proteomes" id="UP000319949"/>
    </source>
</evidence>
<gene>
    <name evidence="3" type="ORF">FBZ96_1031159</name>
</gene>
<evidence type="ECO:0000256" key="1">
    <source>
        <dbReference type="SAM" id="MobiDB-lite"/>
    </source>
</evidence>
<feature type="transmembrane region" description="Helical" evidence="2">
    <location>
        <begin position="50"/>
        <end position="69"/>
    </location>
</feature>
<dbReference type="Proteomes" id="UP000319949">
    <property type="component" value="Unassembled WGS sequence"/>
</dbReference>
<dbReference type="NCBIfam" id="TIGR00807">
    <property type="entry name" value="malonate_madL"/>
    <property type="match status" value="1"/>
</dbReference>
<dbReference type="EMBL" id="VITK01000003">
    <property type="protein sequence ID" value="TWB02377.1"/>
    <property type="molecule type" value="Genomic_DNA"/>
</dbReference>
<keyword evidence="2" id="KW-1133">Transmembrane helix</keyword>
<sequence length="163" mass="16995">MQKARIQGAAPRSHRGGARDHFRRSSARDLHAAGGGLLGDLLGVALGVKANVGGVGIAMMFLIAARLWLVRHGLLSRGLNTGVEFWGSFYIPIVVAMAAQQNVVAAAKGGPIVIIAGLGAVAVCFAMVALIGRFSGRVETMDEIEAREAIEANVPHFKSGRVG</sequence>
<keyword evidence="2" id="KW-0472">Membrane</keyword>
<comment type="caution">
    <text evidence="3">The sequence shown here is derived from an EMBL/GenBank/DDBJ whole genome shotgun (WGS) entry which is preliminary data.</text>
</comment>